<dbReference type="InterPro" id="IPR008979">
    <property type="entry name" value="Galactose-bd-like_sf"/>
</dbReference>
<evidence type="ECO:0008006" key="5">
    <source>
        <dbReference type="Google" id="ProtNLM"/>
    </source>
</evidence>
<name>A0ABX5UR32_9BURK</name>
<dbReference type="Gene3D" id="2.60.120.260">
    <property type="entry name" value="Galactose-binding domain-like"/>
    <property type="match status" value="1"/>
</dbReference>
<organism evidence="3 4">
    <name type="scientific">Pseudoduganella umbonata</name>
    <dbReference type="NCBI Taxonomy" id="864828"/>
    <lineage>
        <taxon>Bacteria</taxon>
        <taxon>Pseudomonadati</taxon>
        <taxon>Pseudomonadota</taxon>
        <taxon>Betaproteobacteria</taxon>
        <taxon>Burkholderiales</taxon>
        <taxon>Oxalobacteraceae</taxon>
        <taxon>Telluria group</taxon>
        <taxon>Pseudoduganella</taxon>
    </lineage>
</organism>
<reference evidence="3 4" key="1">
    <citation type="submission" date="2019-05" db="EMBL/GenBank/DDBJ databases">
        <title>Draft Genome Sequences of Six Type Strains of the Genus Massilia.</title>
        <authorList>
            <person name="Miess H."/>
            <person name="Frediansyhah A."/>
            <person name="Gross H."/>
        </authorList>
    </citation>
    <scope>NUCLEOTIDE SEQUENCE [LARGE SCALE GENOMIC DNA]</scope>
    <source>
        <strain evidence="3 4">DSMZ 26121</strain>
    </source>
</reference>
<gene>
    <name evidence="3" type="ORF">FCL38_30375</name>
</gene>
<dbReference type="NCBIfam" id="NF045579">
    <property type="entry name" value="rhamnoside_JR"/>
    <property type="match status" value="1"/>
</dbReference>
<proteinExistence type="predicted"/>
<keyword evidence="4" id="KW-1185">Reference proteome</keyword>
<dbReference type="SUPFAM" id="SSF49785">
    <property type="entry name" value="Galactose-binding domain-like"/>
    <property type="match status" value="1"/>
</dbReference>
<accession>A0ABX5UR32</accession>
<evidence type="ECO:0000256" key="2">
    <source>
        <dbReference type="ARBA" id="ARBA00022801"/>
    </source>
</evidence>
<keyword evidence="1" id="KW-0732">Signal</keyword>
<sequence>MACRLPIRKLRITRPCARHVVLNILWTSGAALRHTTLRWRGMDNPTFWTRRAFLATAGTSLALTLAPRISGAAPAAGRNDLYLPFTDPPMHARPRIWWFWGESVTTDEGITGDLEAYRQAGFGGVVLYEQVFKAAPDSLASLSPEWLARVRFAAAECARLGLALEINASNGYVAGGPWITPALGMQRLVASETHVTAGTRRPLKLRQPETGLAYYRDVACLAWPAAAGAAPLPAPKTTSNDPDIDLDALFAGVPAAGEAEAGRRKARIRPRADGQPVLIAFDYGSAVTLRSLTFTQRKNSKAPVIATQVPGRWGPDALGQGMRRNPPLGRLEASIDGERWTAVAELPAMGYQHGSWDRLTISFAATTARHFRLRLHGWGHNIPANDGDLLIGGLVLRGAARVDRWESKAGNLADFAEADRTPRYGPGEIVDPAAVVDLTARLAPDGSLDWQAPPGDWTILRLGHTPTGARTKHGYPGALGLECDKLSAHATRVQFEHYIGPILAAVRAVPGARIEGIGIDSAEHGSQNWTPDFVAQFRKRRGYDLLRYLPAMAGIPVASAETTDRVLFDVRRTIADLMSDEYFGTFTALAHAAGMTVTAQAPGIATCLPGDNIQAKGRVDIPMGEFWVNQFGGESQPEGTMDCREAASAAHLYGKRFAAAEAFTGSPAHIHPAVLKPFADAALANGINRMVVLAGNHQPYEGRRKPGVTEDKFFLPYQRNNTWWAQSAPFWHMLGRACWLLGLGRPVVDLLYHLGSDTPLKIATARMRPAPPPGHDYDVCGDGELLRADVDDGCLVMPGGMRYPVLVLAGGDAMTLAAARHVLDLVRRGARVIGPVRPRRTPTFADGGGGDVELLRIADELWGAAPQPARGERRVGAGLVLWGEEPAVHLARLGIGRDFHAPGRDPLDLLAVHRKVGSMDLYFVANHRGRPVAVEALFRDGAGAPQAWDPASGRRFALPGARTTPAGMSVPLRLEQHASVFVVFGTPTVPPAPPLPAPLPLIGEVPVRRTLRGPWQVRFDPDWGGPAALVLPELGSWSTHALDSVRHYSGTAVYRKEFDLQRLPQGTAWLDLGQVEVVATVFVNGAEAATLWMAPYACDVSRHLRRGRNRVEIRVTNLWANRLIADAGLPAERRIAWTTFNPYQAGDALFPSGLLGPVTLRHGGPAGG</sequence>
<dbReference type="PANTHER" id="PTHR43817:SF1">
    <property type="entry name" value="HYDROLASE, FAMILY 43, PUTATIVE (AFU_ORTHOLOGUE AFUA_3G01660)-RELATED"/>
    <property type="match status" value="1"/>
</dbReference>
<dbReference type="Pfam" id="PF17132">
    <property type="entry name" value="Glyco_hydro_106"/>
    <property type="match status" value="1"/>
</dbReference>
<evidence type="ECO:0000313" key="3">
    <source>
        <dbReference type="EMBL" id="QCP14241.1"/>
    </source>
</evidence>
<protein>
    <recommendedName>
        <fullName evidence="5">Glycosyl hydrolase family 2</fullName>
    </recommendedName>
</protein>
<dbReference type="PANTHER" id="PTHR43817">
    <property type="entry name" value="GLYCOSYL HYDROLASE"/>
    <property type="match status" value="1"/>
</dbReference>
<evidence type="ECO:0000313" key="4">
    <source>
        <dbReference type="Proteomes" id="UP000298763"/>
    </source>
</evidence>
<evidence type="ECO:0000256" key="1">
    <source>
        <dbReference type="ARBA" id="ARBA00022729"/>
    </source>
</evidence>
<dbReference type="EMBL" id="CP040017">
    <property type="protein sequence ID" value="QCP14241.1"/>
    <property type="molecule type" value="Genomic_DNA"/>
</dbReference>
<keyword evidence="2" id="KW-0378">Hydrolase</keyword>
<dbReference type="Proteomes" id="UP000298763">
    <property type="component" value="Chromosome"/>
</dbReference>